<gene>
    <name evidence="1" type="ORF">AVEN_63588_1</name>
</gene>
<evidence type="ECO:0000313" key="2">
    <source>
        <dbReference type="Proteomes" id="UP000499080"/>
    </source>
</evidence>
<proteinExistence type="predicted"/>
<accession>A0A4Y2TWX4</accession>
<name>A0A4Y2TWX4_ARAVE</name>
<dbReference type="EMBL" id="BGPR01031645">
    <property type="protein sequence ID" value="GBO04842.1"/>
    <property type="molecule type" value="Genomic_DNA"/>
</dbReference>
<keyword evidence="2" id="KW-1185">Reference proteome</keyword>
<reference evidence="1 2" key="1">
    <citation type="journal article" date="2019" name="Sci. Rep.">
        <title>Orb-weaving spider Araneus ventricosus genome elucidates the spidroin gene catalogue.</title>
        <authorList>
            <person name="Kono N."/>
            <person name="Nakamura H."/>
            <person name="Ohtoshi R."/>
            <person name="Moran D.A.P."/>
            <person name="Shinohara A."/>
            <person name="Yoshida Y."/>
            <person name="Fujiwara M."/>
            <person name="Mori M."/>
            <person name="Tomita M."/>
            <person name="Arakawa K."/>
        </authorList>
    </citation>
    <scope>NUCLEOTIDE SEQUENCE [LARGE SCALE GENOMIC DNA]</scope>
</reference>
<organism evidence="1 2">
    <name type="scientific">Araneus ventricosus</name>
    <name type="common">Orbweaver spider</name>
    <name type="synonym">Epeira ventricosa</name>
    <dbReference type="NCBI Taxonomy" id="182803"/>
    <lineage>
        <taxon>Eukaryota</taxon>
        <taxon>Metazoa</taxon>
        <taxon>Ecdysozoa</taxon>
        <taxon>Arthropoda</taxon>
        <taxon>Chelicerata</taxon>
        <taxon>Arachnida</taxon>
        <taxon>Araneae</taxon>
        <taxon>Araneomorphae</taxon>
        <taxon>Entelegynae</taxon>
        <taxon>Araneoidea</taxon>
        <taxon>Araneidae</taxon>
        <taxon>Araneus</taxon>
    </lineage>
</organism>
<dbReference type="AlphaFoldDB" id="A0A4Y2TWX4"/>
<protein>
    <submittedName>
        <fullName evidence="1">Uncharacterized protein</fullName>
    </submittedName>
</protein>
<dbReference type="Proteomes" id="UP000499080">
    <property type="component" value="Unassembled WGS sequence"/>
</dbReference>
<comment type="caution">
    <text evidence="1">The sequence shown here is derived from an EMBL/GenBank/DDBJ whole genome shotgun (WGS) entry which is preliminary data.</text>
</comment>
<evidence type="ECO:0000313" key="1">
    <source>
        <dbReference type="EMBL" id="GBO04842.1"/>
    </source>
</evidence>
<sequence>MSHSIGKLNTRKCVRHALVWSSTSMCPSSALFEQSVAWLFEAIAGVFIVIHNSTHRSVTTKHIQSASVRRNCTAVSVRRFASFDDRAFTGISPERSSHPTNPGTRVL</sequence>